<gene>
    <name evidence="2" type="ORF">GCM10025751_24920</name>
</gene>
<name>A0AAV3UHR9_9EURY</name>
<reference evidence="2 3" key="1">
    <citation type="journal article" date="2019" name="Int. J. Syst. Evol. Microbiol.">
        <title>The Global Catalogue of Microorganisms (GCM) 10K type strain sequencing project: providing services to taxonomists for standard genome sequencing and annotation.</title>
        <authorList>
            <consortium name="The Broad Institute Genomics Platform"/>
            <consortium name="The Broad Institute Genome Sequencing Center for Infectious Disease"/>
            <person name="Wu L."/>
            <person name="Ma J."/>
        </authorList>
    </citation>
    <scope>NUCLEOTIDE SEQUENCE [LARGE SCALE GENOMIC DNA]</scope>
    <source>
        <strain evidence="2 3">JCM 17504</strain>
    </source>
</reference>
<organism evidence="2 3">
    <name type="scientific">Haladaptatus pallidirubidus</name>
    <dbReference type="NCBI Taxonomy" id="1008152"/>
    <lineage>
        <taxon>Archaea</taxon>
        <taxon>Methanobacteriati</taxon>
        <taxon>Methanobacteriota</taxon>
        <taxon>Stenosarchaea group</taxon>
        <taxon>Halobacteria</taxon>
        <taxon>Halobacteriales</taxon>
        <taxon>Haladaptataceae</taxon>
        <taxon>Haladaptatus</taxon>
    </lineage>
</organism>
<evidence type="ECO:0000313" key="3">
    <source>
        <dbReference type="Proteomes" id="UP001501729"/>
    </source>
</evidence>
<dbReference type="AlphaFoldDB" id="A0AAV3UHR9"/>
<sequence>MESKTDDCWVTEYQADINATANIAGRLNPWGRESLSLKPTDDDSLQDGSTCDSALGHYTPSPKLGQTTLSTYSD</sequence>
<feature type="compositionally biased region" description="Polar residues" evidence="1">
    <location>
        <begin position="64"/>
        <end position="74"/>
    </location>
</feature>
<feature type="region of interest" description="Disordered" evidence="1">
    <location>
        <begin position="34"/>
        <end position="74"/>
    </location>
</feature>
<accession>A0AAV3UHR9</accession>
<proteinExistence type="predicted"/>
<protein>
    <recommendedName>
        <fullName evidence="4">Transposase</fullName>
    </recommendedName>
</protein>
<keyword evidence="3" id="KW-1185">Reference proteome</keyword>
<evidence type="ECO:0008006" key="4">
    <source>
        <dbReference type="Google" id="ProtNLM"/>
    </source>
</evidence>
<dbReference type="Proteomes" id="UP001501729">
    <property type="component" value="Unassembled WGS sequence"/>
</dbReference>
<dbReference type="EMBL" id="BAABKX010000008">
    <property type="protein sequence ID" value="GAA5050607.1"/>
    <property type="molecule type" value="Genomic_DNA"/>
</dbReference>
<evidence type="ECO:0000256" key="1">
    <source>
        <dbReference type="SAM" id="MobiDB-lite"/>
    </source>
</evidence>
<comment type="caution">
    <text evidence="2">The sequence shown here is derived from an EMBL/GenBank/DDBJ whole genome shotgun (WGS) entry which is preliminary data.</text>
</comment>
<evidence type="ECO:0000313" key="2">
    <source>
        <dbReference type="EMBL" id="GAA5050607.1"/>
    </source>
</evidence>